<evidence type="ECO:0000313" key="2">
    <source>
        <dbReference type="Proteomes" id="UP000799291"/>
    </source>
</evidence>
<dbReference type="EMBL" id="MU005581">
    <property type="protein sequence ID" value="KAF2684455.1"/>
    <property type="molecule type" value="Genomic_DNA"/>
</dbReference>
<accession>A0A6G1J2J8</accession>
<evidence type="ECO:0000313" key="1">
    <source>
        <dbReference type="EMBL" id="KAF2684455.1"/>
    </source>
</evidence>
<sequence length="115" mass="12881">KSNSESLRAHARREQVALGLKVANILDELSILNQLFETQNDVLQKGLEALREAPISLLDPLLEGAISLIRKIEGKYLPKVLRMIEDVHRLQGSVLDLLNLQQKEAGIDEAKYANQ</sequence>
<name>A0A6G1J2J8_9PLEO</name>
<proteinExistence type="predicted"/>
<reference evidence="1" key="1">
    <citation type="journal article" date="2020" name="Stud. Mycol.">
        <title>101 Dothideomycetes genomes: a test case for predicting lifestyles and emergence of pathogens.</title>
        <authorList>
            <person name="Haridas S."/>
            <person name="Albert R."/>
            <person name="Binder M."/>
            <person name="Bloem J."/>
            <person name="Labutti K."/>
            <person name="Salamov A."/>
            <person name="Andreopoulos B."/>
            <person name="Baker S."/>
            <person name="Barry K."/>
            <person name="Bills G."/>
            <person name="Bluhm B."/>
            <person name="Cannon C."/>
            <person name="Castanera R."/>
            <person name="Culley D."/>
            <person name="Daum C."/>
            <person name="Ezra D."/>
            <person name="Gonzalez J."/>
            <person name="Henrissat B."/>
            <person name="Kuo A."/>
            <person name="Liang C."/>
            <person name="Lipzen A."/>
            <person name="Lutzoni F."/>
            <person name="Magnuson J."/>
            <person name="Mondo S."/>
            <person name="Nolan M."/>
            <person name="Ohm R."/>
            <person name="Pangilinan J."/>
            <person name="Park H.-J."/>
            <person name="Ramirez L."/>
            <person name="Alfaro M."/>
            <person name="Sun H."/>
            <person name="Tritt A."/>
            <person name="Yoshinaga Y."/>
            <person name="Zwiers L.-H."/>
            <person name="Turgeon B."/>
            <person name="Goodwin S."/>
            <person name="Spatafora J."/>
            <person name="Crous P."/>
            <person name="Grigoriev I."/>
        </authorList>
    </citation>
    <scope>NUCLEOTIDE SEQUENCE</scope>
    <source>
        <strain evidence="1">CBS 122367</strain>
    </source>
</reference>
<organism evidence="1 2">
    <name type="scientific">Lentithecium fluviatile CBS 122367</name>
    <dbReference type="NCBI Taxonomy" id="1168545"/>
    <lineage>
        <taxon>Eukaryota</taxon>
        <taxon>Fungi</taxon>
        <taxon>Dikarya</taxon>
        <taxon>Ascomycota</taxon>
        <taxon>Pezizomycotina</taxon>
        <taxon>Dothideomycetes</taxon>
        <taxon>Pleosporomycetidae</taxon>
        <taxon>Pleosporales</taxon>
        <taxon>Massarineae</taxon>
        <taxon>Lentitheciaceae</taxon>
        <taxon>Lentithecium</taxon>
    </lineage>
</organism>
<gene>
    <name evidence="1" type="ORF">K458DRAFT_270718</name>
</gene>
<keyword evidence="2" id="KW-1185">Reference proteome</keyword>
<dbReference type="OrthoDB" id="341259at2759"/>
<dbReference type="AlphaFoldDB" id="A0A6G1J2J8"/>
<dbReference type="Proteomes" id="UP000799291">
    <property type="component" value="Unassembled WGS sequence"/>
</dbReference>
<feature type="non-terminal residue" evidence="1">
    <location>
        <position position="115"/>
    </location>
</feature>
<protein>
    <submittedName>
        <fullName evidence="1">Uncharacterized protein</fullName>
    </submittedName>
</protein>
<feature type="non-terminal residue" evidence="1">
    <location>
        <position position="1"/>
    </location>
</feature>